<protein>
    <submittedName>
        <fullName evidence="2">Uncharacterized protein</fullName>
    </submittedName>
</protein>
<dbReference type="AlphaFoldDB" id="A0ABD6BU50"/>
<evidence type="ECO:0000313" key="2">
    <source>
        <dbReference type="EMBL" id="MFD1568226.1"/>
    </source>
</evidence>
<keyword evidence="3" id="KW-1185">Reference proteome</keyword>
<keyword evidence="1" id="KW-0812">Transmembrane</keyword>
<evidence type="ECO:0000256" key="1">
    <source>
        <dbReference type="SAM" id="Phobius"/>
    </source>
</evidence>
<feature type="transmembrane region" description="Helical" evidence="1">
    <location>
        <begin position="12"/>
        <end position="29"/>
    </location>
</feature>
<keyword evidence="1" id="KW-1133">Transmembrane helix</keyword>
<sequence length="62" mass="6061">MLPSSAPARADFHLLFIPLALVAGLLFGIASPLSIGVGGAAGSLLAGTAVLDGIALHPPTEN</sequence>
<name>A0ABD6BU50_9EURY</name>
<organism evidence="2 3">
    <name type="scientific">Halolamina litorea</name>
    <dbReference type="NCBI Taxonomy" id="1515593"/>
    <lineage>
        <taxon>Archaea</taxon>
        <taxon>Methanobacteriati</taxon>
        <taxon>Methanobacteriota</taxon>
        <taxon>Stenosarchaea group</taxon>
        <taxon>Halobacteria</taxon>
        <taxon>Halobacteriales</taxon>
        <taxon>Haloferacaceae</taxon>
    </lineage>
</organism>
<proteinExistence type="predicted"/>
<dbReference type="InterPro" id="IPR058328">
    <property type="entry name" value="DUF8015"/>
</dbReference>
<dbReference type="Pfam" id="PF26047">
    <property type="entry name" value="DUF8015"/>
    <property type="match status" value="1"/>
</dbReference>
<dbReference type="Proteomes" id="UP001597139">
    <property type="component" value="Unassembled WGS sequence"/>
</dbReference>
<gene>
    <name evidence="2" type="ORF">ACFSAU_12060</name>
</gene>
<accession>A0ABD6BU50</accession>
<reference evidence="2 3" key="1">
    <citation type="journal article" date="2019" name="Int. J. Syst. Evol. Microbiol.">
        <title>The Global Catalogue of Microorganisms (GCM) 10K type strain sequencing project: providing services to taxonomists for standard genome sequencing and annotation.</title>
        <authorList>
            <consortium name="The Broad Institute Genomics Platform"/>
            <consortium name="The Broad Institute Genome Sequencing Center for Infectious Disease"/>
            <person name="Wu L."/>
            <person name="Ma J."/>
        </authorList>
    </citation>
    <scope>NUCLEOTIDE SEQUENCE [LARGE SCALE GENOMIC DNA]</scope>
    <source>
        <strain evidence="2 3">CGMCC 1.12859</strain>
    </source>
</reference>
<keyword evidence="1" id="KW-0472">Membrane</keyword>
<evidence type="ECO:0000313" key="3">
    <source>
        <dbReference type="Proteomes" id="UP001597139"/>
    </source>
</evidence>
<dbReference type="RefSeq" id="WP_267647772.1">
    <property type="nucleotide sequence ID" value="NZ_JANHGR010000002.1"/>
</dbReference>
<comment type="caution">
    <text evidence="2">The sequence shown here is derived from an EMBL/GenBank/DDBJ whole genome shotgun (WGS) entry which is preliminary data.</text>
</comment>
<dbReference type="EMBL" id="JBHUCZ010000010">
    <property type="protein sequence ID" value="MFD1568226.1"/>
    <property type="molecule type" value="Genomic_DNA"/>
</dbReference>